<dbReference type="SUPFAM" id="SSF54695">
    <property type="entry name" value="POZ domain"/>
    <property type="match status" value="1"/>
</dbReference>
<dbReference type="GO" id="GO:0035167">
    <property type="term" value="P:larval lymph gland hemopoiesis"/>
    <property type="evidence" value="ECO:0007669"/>
    <property type="project" value="UniProtKB-ARBA"/>
</dbReference>
<dbReference type="GO" id="GO:0016199">
    <property type="term" value="P:axon midline choice point recognition"/>
    <property type="evidence" value="ECO:0007669"/>
    <property type="project" value="UniProtKB-ARBA"/>
</dbReference>
<dbReference type="GO" id="GO:0045476">
    <property type="term" value="P:nurse cell apoptotic process"/>
    <property type="evidence" value="ECO:0007669"/>
    <property type="project" value="UniProtKB-ARBA"/>
</dbReference>
<organism evidence="10 11">
    <name type="scientific">Amphibalanus amphitrite</name>
    <name type="common">Striped barnacle</name>
    <name type="synonym">Balanus amphitrite</name>
    <dbReference type="NCBI Taxonomy" id="1232801"/>
    <lineage>
        <taxon>Eukaryota</taxon>
        <taxon>Metazoa</taxon>
        <taxon>Ecdysozoa</taxon>
        <taxon>Arthropoda</taxon>
        <taxon>Crustacea</taxon>
        <taxon>Multicrustacea</taxon>
        <taxon>Cirripedia</taxon>
        <taxon>Thoracica</taxon>
        <taxon>Thoracicalcarea</taxon>
        <taxon>Balanomorpha</taxon>
        <taxon>Balanoidea</taxon>
        <taxon>Balanidae</taxon>
        <taxon>Amphibalaninae</taxon>
        <taxon>Amphibalanus</taxon>
    </lineage>
</organism>
<evidence type="ECO:0000259" key="9">
    <source>
        <dbReference type="PROSITE" id="PS50157"/>
    </source>
</evidence>
<feature type="domain" description="BTB" evidence="8">
    <location>
        <begin position="31"/>
        <end position="62"/>
    </location>
</feature>
<dbReference type="PANTHER" id="PTHR23110:SF111">
    <property type="entry name" value="LONGITUDINALS LACKING PROTEIN, ISOFORMS F_I_K_T"/>
    <property type="match status" value="1"/>
</dbReference>
<name>A0A6A4WF50_AMPAM</name>
<dbReference type="GO" id="GO:0048813">
    <property type="term" value="P:dendrite morphogenesis"/>
    <property type="evidence" value="ECO:0007669"/>
    <property type="project" value="UniProtKB-ARBA"/>
</dbReference>
<dbReference type="Pfam" id="PF13894">
    <property type="entry name" value="zf-C2H2_4"/>
    <property type="match status" value="1"/>
</dbReference>
<dbReference type="GO" id="GO:0045467">
    <property type="term" value="P:R7 cell development"/>
    <property type="evidence" value="ECO:0007669"/>
    <property type="project" value="UniProtKB-ARBA"/>
</dbReference>
<dbReference type="PROSITE" id="PS50097">
    <property type="entry name" value="BTB"/>
    <property type="match status" value="1"/>
</dbReference>
<comment type="caution">
    <text evidence="10">The sequence shown here is derived from an EMBL/GenBank/DDBJ whole genome shotgun (WGS) entry which is preliminary data.</text>
</comment>
<feature type="domain" description="C2H2-type" evidence="9">
    <location>
        <begin position="155"/>
        <end position="182"/>
    </location>
</feature>
<dbReference type="AlphaFoldDB" id="A0A6A4WF50"/>
<evidence type="ECO:0000256" key="7">
    <source>
        <dbReference type="SAM" id="MobiDB-lite"/>
    </source>
</evidence>
<feature type="domain" description="C2H2-type" evidence="9">
    <location>
        <begin position="181"/>
        <end position="209"/>
    </location>
</feature>
<dbReference type="GO" id="GO:0008270">
    <property type="term" value="F:zinc ion binding"/>
    <property type="evidence" value="ECO:0007669"/>
    <property type="project" value="UniProtKB-KW"/>
</dbReference>
<keyword evidence="6" id="KW-0479">Metal-binding</keyword>
<accession>A0A6A4WF50</accession>
<dbReference type="PROSITE" id="PS00028">
    <property type="entry name" value="ZINC_FINGER_C2H2_1"/>
    <property type="match status" value="4"/>
</dbReference>
<feature type="region of interest" description="Disordered" evidence="7">
    <location>
        <begin position="109"/>
        <end position="147"/>
    </location>
</feature>
<dbReference type="GO" id="GO:0007464">
    <property type="term" value="P:R3/R4 cell fate commitment"/>
    <property type="evidence" value="ECO:0007669"/>
    <property type="project" value="UniProtKB-ARBA"/>
</dbReference>
<dbReference type="Proteomes" id="UP000440578">
    <property type="component" value="Unassembled WGS sequence"/>
</dbReference>
<reference evidence="10 11" key="1">
    <citation type="submission" date="2019-07" db="EMBL/GenBank/DDBJ databases">
        <title>Draft genome assembly of a fouling barnacle, Amphibalanus amphitrite (Darwin, 1854): The first reference genome for Thecostraca.</title>
        <authorList>
            <person name="Kim W."/>
        </authorList>
    </citation>
    <scope>NUCLEOTIDE SEQUENCE [LARGE SCALE GENOMIC DNA]</scope>
    <source>
        <strain evidence="10">SNU_AA5</strain>
        <tissue evidence="10">Soma without cirri and trophi</tissue>
    </source>
</reference>
<evidence type="ECO:0000256" key="4">
    <source>
        <dbReference type="ARBA" id="ARBA00023242"/>
    </source>
</evidence>
<keyword evidence="11" id="KW-1185">Reference proteome</keyword>
<feature type="compositionally biased region" description="Gly residues" evidence="7">
    <location>
        <begin position="116"/>
        <end position="131"/>
    </location>
</feature>
<dbReference type="GO" id="GO:0005634">
    <property type="term" value="C:nucleus"/>
    <property type="evidence" value="ECO:0007669"/>
    <property type="project" value="TreeGrafter"/>
</dbReference>
<evidence type="ECO:0000256" key="5">
    <source>
        <dbReference type="ARBA" id="ARBA00037382"/>
    </source>
</evidence>
<feature type="domain" description="C2H2-type" evidence="9">
    <location>
        <begin position="258"/>
        <end position="286"/>
    </location>
</feature>
<protein>
    <submittedName>
        <fullName evidence="10">Broad-complex core protein isoforms 1/2/3/4/5</fullName>
    </submittedName>
</protein>
<comment type="function">
    <text evidence="5">Putative transcription factor required for axon growth and guidance in the central and peripheral nervous systems. Repels CNS axons away from the midline by promoting the expression of the midline repellent sli and its receptor robo.</text>
</comment>
<gene>
    <name evidence="10" type="primary">br_51</name>
    <name evidence="10" type="ORF">FJT64_026245</name>
</gene>
<dbReference type="PROSITE" id="PS50157">
    <property type="entry name" value="ZINC_FINGER_C2H2_2"/>
    <property type="match status" value="4"/>
</dbReference>
<dbReference type="Pfam" id="PF00651">
    <property type="entry name" value="BTB"/>
    <property type="match status" value="1"/>
</dbReference>
<dbReference type="EMBL" id="VIIS01001164">
    <property type="protein sequence ID" value="KAF0301452.1"/>
    <property type="molecule type" value="Genomic_DNA"/>
</dbReference>
<evidence type="ECO:0000259" key="8">
    <source>
        <dbReference type="PROSITE" id="PS50097"/>
    </source>
</evidence>
<proteinExistence type="predicted"/>
<dbReference type="OrthoDB" id="10261408at2759"/>
<dbReference type="InterPro" id="IPR036236">
    <property type="entry name" value="Znf_C2H2_sf"/>
</dbReference>
<keyword evidence="6" id="KW-0863">Zinc-finger</keyword>
<dbReference type="Gene3D" id="3.30.710.10">
    <property type="entry name" value="Potassium Channel Kv1.1, Chain A"/>
    <property type="match status" value="1"/>
</dbReference>
<keyword evidence="2" id="KW-0221">Differentiation</keyword>
<evidence type="ECO:0000313" key="11">
    <source>
        <dbReference type="Proteomes" id="UP000440578"/>
    </source>
</evidence>
<dbReference type="InterPro" id="IPR013087">
    <property type="entry name" value="Znf_C2H2_type"/>
</dbReference>
<evidence type="ECO:0000313" key="10">
    <source>
        <dbReference type="EMBL" id="KAF0301452.1"/>
    </source>
</evidence>
<evidence type="ECO:0000256" key="1">
    <source>
        <dbReference type="ARBA" id="ARBA00022473"/>
    </source>
</evidence>
<keyword evidence="6" id="KW-0862">Zinc</keyword>
<feature type="domain" description="C2H2-type" evidence="9">
    <location>
        <begin position="232"/>
        <end position="259"/>
    </location>
</feature>
<dbReference type="InterPro" id="IPR000210">
    <property type="entry name" value="BTB/POZ_dom"/>
</dbReference>
<dbReference type="GO" id="GO:0006357">
    <property type="term" value="P:regulation of transcription by RNA polymerase II"/>
    <property type="evidence" value="ECO:0007669"/>
    <property type="project" value="TreeGrafter"/>
</dbReference>
<dbReference type="Pfam" id="PF00096">
    <property type="entry name" value="zf-C2H2"/>
    <property type="match status" value="2"/>
</dbReference>
<keyword evidence="4" id="KW-0539">Nucleus</keyword>
<sequence length="317" mass="34774">MDSQKFCLKWDGFQGSVTSVFDHLRADSELVDVTLCCEGQRVRAHRMMLSACSPYFRELFKGAVKVEKFDVDLTLDDDEDTTGAGDELEAALGNVAQYEGYDPGSDQSLSADGHMFGAGGSGEGSMGGAAGGPYTPGTSQRAGEDGSQGFSRQSVFCSICGAGYSSHGTLQKHMKMHTGGTVCPVCKQIFSMTSARRRHMKKMHDMDSAAIDESLKGVRPVWGAESDTDRPYGCHLCDATYVNRRHLISHMKQHQGQTCCPLCQKTFSARYNMRRHMVINHDLTKEQVDMLIKINVETMTGEELTYTMDNLGRASGE</sequence>
<evidence type="ECO:0000256" key="3">
    <source>
        <dbReference type="ARBA" id="ARBA00022902"/>
    </source>
</evidence>
<evidence type="ECO:0000256" key="6">
    <source>
        <dbReference type="PROSITE-ProRule" id="PRU00042"/>
    </source>
</evidence>
<keyword evidence="3" id="KW-0524">Neurogenesis</keyword>
<evidence type="ECO:0000256" key="2">
    <source>
        <dbReference type="ARBA" id="ARBA00022782"/>
    </source>
</evidence>
<dbReference type="InterPro" id="IPR051095">
    <property type="entry name" value="Dros_DevTransReg"/>
</dbReference>
<dbReference type="InterPro" id="IPR011333">
    <property type="entry name" value="SKP1/BTB/POZ_sf"/>
</dbReference>
<dbReference type="Gene3D" id="3.30.160.60">
    <property type="entry name" value="Classic Zinc Finger"/>
    <property type="match status" value="2"/>
</dbReference>
<dbReference type="GO" id="GO:0007526">
    <property type="term" value="P:larval somatic muscle development"/>
    <property type="evidence" value="ECO:0007669"/>
    <property type="project" value="UniProtKB-ARBA"/>
</dbReference>
<dbReference type="PANTHER" id="PTHR23110">
    <property type="entry name" value="BTB DOMAIN TRANSCRIPTION FACTOR"/>
    <property type="match status" value="1"/>
</dbReference>
<keyword evidence="1" id="KW-0217">Developmental protein</keyword>
<dbReference type="GO" id="GO:0008406">
    <property type="term" value="P:gonad development"/>
    <property type="evidence" value="ECO:0007669"/>
    <property type="project" value="UniProtKB-ARBA"/>
</dbReference>
<dbReference type="SMART" id="SM00355">
    <property type="entry name" value="ZnF_C2H2"/>
    <property type="match status" value="4"/>
</dbReference>
<dbReference type="SUPFAM" id="SSF57667">
    <property type="entry name" value="beta-beta-alpha zinc fingers"/>
    <property type="match status" value="2"/>
</dbReference>